<dbReference type="EMBL" id="JACYHB010000002">
    <property type="protein sequence ID" value="MBD8078254.1"/>
    <property type="molecule type" value="Genomic_DNA"/>
</dbReference>
<evidence type="ECO:0000259" key="13">
    <source>
        <dbReference type="Pfam" id="PF10509"/>
    </source>
</evidence>
<dbReference type="InterPro" id="IPR006204">
    <property type="entry name" value="GHMP_kinase_N_dom"/>
</dbReference>
<dbReference type="InterPro" id="IPR014721">
    <property type="entry name" value="Ribsml_uS5_D2-typ_fold_subgr"/>
</dbReference>
<dbReference type="SUPFAM" id="SSF54211">
    <property type="entry name" value="Ribosomal protein S5 domain 2-like"/>
    <property type="match status" value="1"/>
</dbReference>
<dbReference type="PRINTS" id="PR00959">
    <property type="entry name" value="MEVGALKINASE"/>
</dbReference>
<dbReference type="AlphaFoldDB" id="A0A927G7C9"/>
<dbReference type="PRINTS" id="PR00473">
    <property type="entry name" value="GALCTOKINASE"/>
</dbReference>
<gene>
    <name evidence="14" type="primary">galK</name>
    <name evidence="14" type="ORF">IF651_04180</name>
</gene>
<comment type="similarity">
    <text evidence="1">Belongs to the GHMP kinase family. GalK subfamily.</text>
</comment>
<keyword evidence="4" id="KW-0547">Nucleotide-binding</keyword>
<keyword evidence="6" id="KW-0067">ATP-binding</keyword>
<dbReference type="InterPro" id="IPR000705">
    <property type="entry name" value="Galactokinase"/>
</dbReference>
<dbReference type="Pfam" id="PF08544">
    <property type="entry name" value="GHMP_kinases_C"/>
    <property type="match status" value="1"/>
</dbReference>
<dbReference type="Pfam" id="PF10509">
    <property type="entry name" value="GalKase_gal_bdg"/>
    <property type="match status" value="1"/>
</dbReference>
<evidence type="ECO:0000256" key="4">
    <source>
        <dbReference type="ARBA" id="ARBA00022741"/>
    </source>
</evidence>
<evidence type="ECO:0000256" key="6">
    <source>
        <dbReference type="ARBA" id="ARBA00022840"/>
    </source>
</evidence>
<dbReference type="PIRSF" id="PIRSF000530">
    <property type="entry name" value="Galactokinase"/>
    <property type="match status" value="1"/>
</dbReference>
<dbReference type="PANTHER" id="PTHR10457">
    <property type="entry name" value="MEVALONATE KINASE/GALACTOKINASE"/>
    <property type="match status" value="1"/>
</dbReference>
<keyword evidence="3" id="KW-0479">Metal-binding</keyword>
<keyword evidence="7" id="KW-0460">Magnesium</keyword>
<dbReference type="Pfam" id="PF00288">
    <property type="entry name" value="GHMP_kinases_N"/>
    <property type="match status" value="1"/>
</dbReference>
<dbReference type="PROSITE" id="PS00106">
    <property type="entry name" value="GALACTOKINASE"/>
    <property type="match status" value="1"/>
</dbReference>
<dbReference type="GO" id="GO:0006012">
    <property type="term" value="P:galactose metabolic process"/>
    <property type="evidence" value="ECO:0007669"/>
    <property type="project" value="UniProtKB-UniRule"/>
</dbReference>
<evidence type="ECO:0000256" key="8">
    <source>
        <dbReference type="ARBA" id="ARBA00023144"/>
    </source>
</evidence>
<protein>
    <recommendedName>
        <fullName evidence="10">Galactokinase</fullName>
        <ecNumber evidence="10">2.7.1.6</ecNumber>
    </recommendedName>
</protein>
<dbReference type="InterPro" id="IPR020568">
    <property type="entry name" value="Ribosomal_Su5_D2-typ_SF"/>
</dbReference>
<keyword evidence="2 14" id="KW-0808">Transferase</keyword>
<dbReference type="InterPro" id="IPR006206">
    <property type="entry name" value="Mevalonate/galactokinase"/>
</dbReference>
<evidence type="ECO:0000313" key="14">
    <source>
        <dbReference type="EMBL" id="MBD8078254.1"/>
    </source>
</evidence>
<keyword evidence="15" id="KW-1185">Reference proteome</keyword>
<evidence type="ECO:0000256" key="10">
    <source>
        <dbReference type="NCBIfam" id="TIGR00131"/>
    </source>
</evidence>
<dbReference type="NCBIfam" id="TIGR00131">
    <property type="entry name" value="gal_kin"/>
    <property type="match status" value="1"/>
</dbReference>
<name>A0A927G7C9_9MICO</name>
<dbReference type="GO" id="GO:0046872">
    <property type="term" value="F:metal ion binding"/>
    <property type="evidence" value="ECO:0007669"/>
    <property type="project" value="UniProtKB-KW"/>
</dbReference>
<keyword evidence="9" id="KW-0119">Carbohydrate metabolism</keyword>
<evidence type="ECO:0000256" key="7">
    <source>
        <dbReference type="ARBA" id="ARBA00022842"/>
    </source>
</evidence>
<evidence type="ECO:0000256" key="1">
    <source>
        <dbReference type="ARBA" id="ARBA00006566"/>
    </source>
</evidence>
<feature type="domain" description="GHMP kinase N-terminal" evidence="11">
    <location>
        <begin position="131"/>
        <end position="221"/>
    </location>
</feature>
<dbReference type="EC" id="2.7.1.6" evidence="10"/>
<keyword evidence="8" id="KW-0299">Galactose metabolism</keyword>
<feature type="domain" description="GHMP kinase C-terminal" evidence="12">
    <location>
        <begin position="339"/>
        <end position="419"/>
    </location>
</feature>
<keyword evidence="5" id="KW-0418">Kinase</keyword>
<evidence type="ECO:0000256" key="5">
    <source>
        <dbReference type="ARBA" id="ARBA00022777"/>
    </source>
</evidence>
<organism evidence="14 15">
    <name type="scientific">Cellulosimicrobium arenosum</name>
    <dbReference type="NCBI Taxonomy" id="2708133"/>
    <lineage>
        <taxon>Bacteria</taxon>
        <taxon>Bacillati</taxon>
        <taxon>Actinomycetota</taxon>
        <taxon>Actinomycetes</taxon>
        <taxon>Micrococcales</taxon>
        <taxon>Promicromonosporaceae</taxon>
        <taxon>Cellulosimicrobium</taxon>
    </lineage>
</organism>
<dbReference type="SUPFAM" id="SSF55060">
    <property type="entry name" value="GHMP Kinase, C-terminal domain"/>
    <property type="match status" value="1"/>
</dbReference>
<accession>A0A927G7C9</accession>
<evidence type="ECO:0000259" key="11">
    <source>
        <dbReference type="Pfam" id="PF00288"/>
    </source>
</evidence>
<dbReference type="InterPro" id="IPR006203">
    <property type="entry name" value="GHMP_knse_ATP-bd_CS"/>
</dbReference>
<dbReference type="Gene3D" id="3.30.70.890">
    <property type="entry name" value="GHMP kinase, C-terminal domain"/>
    <property type="match status" value="1"/>
</dbReference>
<dbReference type="PANTHER" id="PTHR10457:SF7">
    <property type="entry name" value="GALACTOKINASE-RELATED"/>
    <property type="match status" value="1"/>
</dbReference>
<dbReference type="InterPro" id="IPR019539">
    <property type="entry name" value="GalKase_N"/>
</dbReference>
<dbReference type="FunFam" id="3.30.70.890:FF:000001">
    <property type="entry name" value="Galactokinase"/>
    <property type="match status" value="1"/>
</dbReference>
<dbReference type="InterPro" id="IPR019741">
    <property type="entry name" value="Galactokinase_CS"/>
</dbReference>
<evidence type="ECO:0000313" key="15">
    <source>
        <dbReference type="Proteomes" id="UP000610846"/>
    </source>
</evidence>
<evidence type="ECO:0000256" key="2">
    <source>
        <dbReference type="ARBA" id="ARBA00022679"/>
    </source>
</evidence>
<dbReference type="PROSITE" id="PS00627">
    <property type="entry name" value="GHMP_KINASES_ATP"/>
    <property type="match status" value="1"/>
</dbReference>
<dbReference type="GO" id="GO:0004335">
    <property type="term" value="F:galactokinase activity"/>
    <property type="evidence" value="ECO:0007669"/>
    <property type="project" value="UniProtKB-UniRule"/>
</dbReference>
<reference evidence="14" key="1">
    <citation type="journal article" date="2018" name="Curr. Microbiol.">
        <title>Cellulosimicrobium arenosum sp. nov., Isolated from Marine Sediment Sand.</title>
        <authorList>
            <person name="Oh M."/>
            <person name="Kim J.H."/>
            <person name="Yoon J.H."/>
            <person name="Schumann P."/>
            <person name="Kim W."/>
        </authorList>
    </citation>
    <scope>NUCLEOTIDE SEQUENCE</scope>
    <source>
        <strain evidence="14">KCTC 49039</strain>
    </source>
</reference>
<dbReference type="InterPro" id="IPR036554">
    <property type="entry name" value="GHMP_kinase_C_sf"/>
</dbReference>
<evidence type="ECO:0000256" key="9">
    <source>
        <dbReference type="ARBA" id="ARBA00023277"/>
    </source>
</evidence>
<dbReference type="Proteomes" id="UP000610846">
    <property type="component" value="Unassembled WGS sequence"/>
</dbReference>
<feature type="domain" description="Galactokinase N-terminal" evidence="13">
    <location>
        <begin position="46"/>
        <end position="95"/>
    </location>
</feature>
<dbReference type="Gene3D" id="3.30.230.10">
    <property type="match status" value="1"/>
</dbReference>
<dbReference type="InterPro" id="IPR013750">
    <property type="entry name" value="GHMP_kinase_C_dom"/>
</dbReference>
<comment type="caution">
    <text evidence="14">The sequence shown here is derived from an EMBL/GenBank/DDBJ whole genome shotgun (WGS) entry which is preliminary data.</text>
</comment>
<reference evidence="14" key="2">
    <citation type="submission" date="2020-09" db="EMBL/GenBank/DDBJ databases">
        <authorList>
            <person name="Yu Y."/>
        </authorList>
    </citation>
    <scope>NUCLEOTIDE SEQUENCE</scope>
    <source>
        <strain evidence="14">KCTC 49039</strain>
    </source>
</reference>
<dbReference type="GO" id="GO:0005829">
    <property type="term" value="C:cytosol"/>
    <property type="evidence" value="ECO:0007669"/>
    <property type="project" value="TreeGrafter"/>
</dbReference>
<dbReference type="GO" id="GO:0005524">
    <property type="term" value="F:ATP binding"/>
    <property type="evidence" value="ECO:0007669"/>
    <property type="project" value="UniProtKB-UniRule"/>
</dbReference>
<evidence type="ECO:0000256" key="3">
    <source>
        <dbReference type="ARBA" id="ARBA00022723"/>
    </source>
</evidence>
<evidence type="ECO:0000259" key="12">
    <source>
        <dbReference type="Pfam" id="PF08544"/>
    </source>
</evidence>
<proteinExistence type="inferred from homology"/>
<sequence>MGAWISDTTPERIAARLQDLAPAGAARGWVGAWAQETGAARVRDVFAQAFDDVTADLRVWSAPGRVNLIGEHTDYNDGLCLPIALPHRTYVALRPRSDSLVRLTSAQAPGEVWEARLEDVAPGAVSGWGAYVAGVAWALREELGREVTGFDAAVDSCVPFGAGLSSSAALESSVAVALDDVGGLGLGGSDAGRAALATACVRAENEIAGAPTGGMDQSVALRARSGHALLLDCRRGLDPAESAEQVPFDLETAGLAVLVMDTRAEHQLVDGQYAQRRDTCEAAAHALGTESLRELADAVEASDDPTGTLTVALDKLPEDVARRRVRHVVTEIGRVRDLVALLRDGRVGEIGPLMNASHASLRDDYEVSSVELDVAVEAARVAGALGARMTGGGFGGSAIALVAADRAEAVADSVRAAFEREGFGAPGFLLAVPSEPAGAVD</sequence>